<proteinExistence type="predicted"/>
<dbReference type="Proteomes" id="UP000198575">
    <property type="component" value="Unassembled WGS sequence"/>
</dbReference>
<sequence>MQRIGRIDIECDDLDALRAHLSNGTSIYELVPALFRWNTHSEFVSSRIERLSARPSRSVSDRIRDDLAGAGEWIDQAAQGHARRRVFSNMLFHLYDDDQCYFNVKMCEARLRQGTPVLFVPPSDHYRTRFERLHLCGSVDRGAEIPLNERLAAMPMSVLRALAGPRDIKGRTKGAIAERLETDEVLRRVIDQNSRNFFRVHPLGFDFADFAAEFAIWAVLASVLVRAAELVD</sequence>
<dbReference type="AlphaFoldDB" id="A0A1I4VVQ3"/>
<evidence type="ECO:0000313" key="2">
    <source>
        <dbReference type="Proteomes" id="UP000198575"/>
    </source>
</evidence>
<reference evidence="1 2" key="1">
    <citation type="submission" date="2016-10" db="EMBL/GenBank/DDBJ databases">
        <authorList>
            <person name="de Groot N.N."/>
        </authorList>
    </citation>
    <scope>NUCLEOTIDE SEQUENCE [LARGE SCALE GENOMIC DNA]</scope>
    <source>
        <strain evidence="1 2">CGMCC 1.7659</strain>
    </source>
</reference>
<accession>A0A1I4VVQ3</accession>
<protein>
    <submittedName>
        <fullName evidence="1">Uncharacterized protein</fullName>
    </submittedName>
</protein>
<keyword evidence="2" id="KW-1185">Reference proteome</keyword>
<dbReference type="RefSeq" id="WP_092404796.1">
    <property type="nucleotide sequence ID" value="NZ_FOVF01000003.1"/>
</dbReference>
<gene>
    <name evidence="1" type="ORF">SAMN05216289_10382</name>
</gene>
<evidence type="ECO:0000313" key="1">
    <source>
        <dbReference type="EMBL" id="SFN05097.1"/>
    </source>
</evidence>
<dbReference type="EMBL" id="FOVF01000003">
    <property type="protein sequence ID" value="SFN05097.1"/>
    <property type="molecule type" value="Genomic_DNA"/>
</dbReference>
<organism evidence="1 2">
    <name type="scientific">Dokdonella immobilis</name>
    <dbReference type="NCBI Taxonomy" id="578942"/>
    <lineage>
        <taxon>Bacteria</taxon>
        <taxon>Pseudomonadati</taxon>
        <taxon>Pseudomonadota</taxon>
        <taxon>Gammaproteobacteria</taxon>
        <taxon>Lysobacterales</taxon>
        <taxon>Rhodanobacteraceae</taxon>
        <taxon>Dokdonella</taxon>
    </lineage>
</organism>
<name>A0A1I4VVQ3_9GAMM</name>